<keyword evidence="4" id="KW-0677">Repeat</keyword>
<feature type="chain" id="PRO_5043953856" evidence="6">
    <location>
        <begin position="21"/>
        <end position="237"/>
    </location>
</feature>
<reference evidence="8" key="1">
    <citation type="submission" date="2023-03" db="EMBL/GenBank/DDBJ databases">
        <authorList>
            <person name="Julca I."/>
        </authorList>
    </citation>
    <scope>NUCLEOTIDE SEQUENCE</scope>
</reference>
<feature type="signal peptide" evidence="6">
    <location>
        <begin position="1"/>
        <end position="20"/>
    </location>
</feature>
<evidence type="ECO:0000313" key="9">
    <source>
        <dbReference type="Proteomes" id="UP001161247"/>
    </source>
</evidence>
<dbReference type="CDD" id="cd23509">
    <property type="entry name" value="Gnk2-like"/>
    <property type="match status" value="2"/>
</dbReference>
<dbReference type="InterPro" id="IPR050581">
    <property type="entry name" value="CRR_secretory_protein"/>
</dbReference>
<dbReference type="EMBL" id="OX459122">
    <property type="protein sequence ID" value="CAI9107319.1"/>
    <property type="molecule type" value="Genomic_DNA"/>
</dbReference>
<dbReference type="PROSITE" id="PS51473">
    <property type="entry name" value="GNK2"/>
    <property type="match status" value="2"/>
</dbReference>
<feature type="domain" description="Gnk2-homologous" evidence="7">
    <location>
        <begin position="130"/>
        <end position="236"/>
    </location>
</feature>
<comment type="similarity">
    <text evidence="5">Belongs to the cysteine-rich repeat secretory protein family.</text>
</comment>
<dbReference type="PANTHER" id="PTHR32411:SF55">
    <property type="entry name" value="CYSTEINE-RICH REPEAT SECRETORY PROTEIN 55"/>
    <property type="match status" value="1"/>
</dbReference>
<evidence type="ECO:0000256" key="2">
    <source>
        <dbReference type="ARBA" id="ARBA00022525"/>
    </source>
</evidence>
<keyword evidence="2" id="KW-0964">Secreted</keyword>
<accession>A0AAV1DK44</accession>
<protein>
    <submittedName>
        <fullName evidence="8">OLC1v1006645C1</fullName>
    </submittedName>
</protein>
<sequence length="237" mass="26102">MAFYHHILLFLIIFSFTADSQELWSESCNANIPVKKNTPLDSNINTLITQLVSGTTKNGYIATSYGASNNQVYGLAQCRADVTGTNCSRCIRDAADKIRQLCPDGSIAGVLYDDCLLRYDTSKFAGRLDTSDGSYVYNVENVTDPDSFNKKLKILTGQISSEAVKPGNRGFGRGKIGLTKSENIYGLVQCTMDLSLASCKRCLDTAVGDLTNFCPDKKGCQVLYNSCILRYELYSFF</sequence>
<dbReference type="Gene3D" id="3.30.430.20">
    <property type="entry name" value="Gnk2 domain, C-X8-C-X2-C motif"/>
    <property type="match status" value="2"/>
</dbReference>
<comment type="subcellular location">
    <subcellularLocation>
        <location evidence="1">Secreted</location>
    </subcellularLocation>
</comment>
<keyword evidence="3 6" id="KW-0732">Signal</keyword>
<evidence type="ECO:0000256" key="4">
    <source>
        <dbReference type="ARBA" id="ARBA00022737"/>
    </source>
</evidence>
<evidence type="ECO:0000259" key="7">
    <source>
        <dbReference type="PROSITE" id="PS51473"/>
    </source>
</evidence>
<dbReference type="FunFam" id="3.30.430.20:FF:000002">
    <property type="entry name" value="Cysteine-rich receptor-like protein kinase 10"/>
    <property type="match status" value="1"/>
</dbReference>
<evidence type="ECO:0000256" key="5">
    <source>
        <dbReference type="ARBA" id="ARBA00038515"/>
    </source>
</evidence>
<feature type="domain" description="Gnk2-homologous" evidence="7">
    <location>
        <begin position="22"/>
        <end position="124"/>
    </location>
</feature>
<keyword evidence="9" id="KW-1185">Reference proteome</keyword>
<evidence type="ECO:0000256" key="1">
    <source>
        <dbReference type="ARBA" id="ARBA00004613"/>
    </source>
</evidence>
<evidence type="ECO:0000313" key="8">
    <source>
        <dbReference type="EMBL" id="CAI9107319.1"/>
    </source>
</evidence>
<dbReference type="Proteomes" id="UP001161247">
    <property type="component" value="Chromosome 5"/>
</dbReference>
<evidence type="ECO:0000256" key="3">
    <source>
        <dbReference type="ARBA" id="ARBA00022729"/>
    </source>
</evidence>
<dbReference type="InterPro" id="IPR038408">
    <property type="entry name" value="GNK2_sf"/>
</dbReference>
<dbReference type="Pfam" id="PF01657">
    <property type="entry name" value="Stress-antifung"/>
    <property type="match status" value="2"/>
</dbReference>
<organism evidence="8 9">
    <name type="scientific">Oldenlandia corymbosa var. corymbosa</name>
    <dbReference type="NCBI Taxonomy" id="529605"/>
    <lineage>
        <taxon>Eukaryota</taxon>
        <taxon>Viridiplantae</taxon>
        <taxon>Streptophyta</taxon>
        <taxon>Embryophyta</taxon>
        <taxon>Tracheophyta</taxon>
        <taxon>Spermatophyta</taxon>
        <taxon>Magnoliopsida</taxon>
        <taxon>eudicotyledons</taxon>
        <taxon>Gunneridae</taxon>
        <taxon>Pentapetalae</taxon>
        <taxon>asterids</taxon>
        <taxon>lamiids</taxon>
        <taxon>Gentianales</taxon>
        <taxon>Rubiaceae</taxon>
        <taxon>Rubioideae</taxon>
        <taxon>Spermacoceae</taxon>
        <taxon>Hedyotis-Oldenlandia complex</taxon>
        <taxon>Oldenlandia</taxon>
    </lineage>
</organism>
<dbReference type="GO" id="GO:0005576">
    <property type="term" value="C:extracellular region"/>
    <property type="evidence" value="ECO:0007669"/>
    <property type="project" value="UniProtKB-SubCell"/>
</dbReference>
<dbReference type="InterPro" id="IPR002902">
    <property type="entry name" value="GNK2"/>
</dbReference>
<evidence type="ECO:0000256" key="6">
    <source>
        <dbReference type="SAM" id="SignalP"/>
    </source>
</evidence>
<dbReference type="AlphaFoldDB" id="A0AAV1DK44"/>
<gene>
    <name evidence="8" type="ORF">OLC1_LOCUS15666</name>
</gene>
<proteinExistence type="inferred from homology"/>
<name>A0AAV1DK44_OLDCO</name>
<dbReference type="PANTHER" id="PTHR32411">
    <property type="entry name" value="CYSTEINE-RICH REPEAT SECRETORY PROTEIN 38-RELATED"/>
    <property type="match status" value="1"/>
</dbReference>